<dbReference type="SUPFAM" id="SSF47384">
    <property type="entry name" value="Homodimeric domain of signal transducing histidine kinase"/>
    <property type="match status" value="1"/>
</dbReference>
<dbReference type="AlphaFoldDB" id="A0A6C0RHQ3"/>
<keyword evidence="9" id="KW-1185">Reference proteome</keyword>
<dbReference type="Proteomes" id="UP000474630">
    <property type="component" value="Chromosome"/>
</dbReference>
<dbReference type="InterPro" id="IPR003661">
    <property type="entry name" value="HisK_dim/P_dom"/>
</dbReference>
<evidence type="ECO:0000256" key="5">
    <source>
        <dbReference type="ARBA" id="ARBA00023012"/>
    </source>
</evidence>
<dbReference type="Pfam" id="PF08447">
    <property type="entry name" value="PAS_3"/>
    <property type="match status" value="1"/>
</dbReference>
<feature type="domain" description="PAS" evidence="7">
    <location>
        <begin position="1"/>
        <end position="54"/>
    </location>
</feature>
<evidence type="ECO:0000256" key="2">
    <source>
        <dbReference type="ARBA" id="ARBA00012438"/>
    </source>
</evidence>
<name>A0A6C0RHQ3_9BACT</name>
<keyword evidence="4" id="KW-0418">Kinase</keyword>
<organism evidence="8 9">
    <name type="scientific">Draconibacterium halophilum</name>
    <dbReference type="NCBI Taxonomy" id="2706887"/>
    <lineage>
        <taxon>Bacteria</taxon>
        <taxon>Pseudomonadati</taxon>
        <taxon>Bacteroidota</taxon>
        <taxon>Bacteroidia</taxon>
        <taxon>Marinilabiliales</taxon>
        <taxon>Prolixibacteraceae</taxon>
        <taxon>Draconibacterium</taxon>
    </lineage>
</organism>
<evidence type="ECO:0000256" key="1">
    <source>
        <dbReference type="ARBA" id="ARBA00000085"/>
    </source>
</evidence>
<keyword evidence="3" id="KW-0808">Transferase</keyword>
<feature type="domain" description="Histidine kinase" evidence="6">
    <location>
        <begin position="126"/>
        <end position="241"/>
    </location>
</feature>
<dbReference type="CDD" id="cd00130">
    <property type="entry name" value="PAS"/>
    <property type="match status" value="1"/>
</dbReference>
<dbReference type="InterPro" id="IPR000014">
    <property type="entry name" value="PAS"/>
</dbReference>
<dbReference type="KEGG" id="drc:G0Q07_18285"/>
<reference evidence="8 9" key="1">
    <citation type="submission" date="2020-02" db="EMBL/GenBank/DDBJ databases">
        <title>Genome sequencing for Draconibacterium sp. strain M1.</title>
        <authorList>
            <person name="Park S.-J."/>
        </authorList>
    </citation>
    <scope>NUCLEOTIDE SEQUENCE [LARGE SCALE GENOMIC DNA]</scope>
    <source>
        <strain evidence="8 9">M1</strain>
    </source>
</reference>
<sequence>MDSNGNQHYVSESCEKILGYKPEELINIPVIEKMLHPEDQELVIRGFTEIVTGVSNGGTQYRHRHKNGGWIYLEAFGTNQLENPLIKSVVINVRDITERKKIEKELIESKTRLSEANATKDRFFSIIGHDLKSPFNSIIGFSDILLEQIQNKDYERIDNYARIIYDSSNRAMNLLTNLLEWSRTQTGRLEFNPEFFELKSAIKEIVELYTDSAKQKRIAISIMLPHDIQAFADKSIVKTIL</sequence>
<dbReference type="SUPFAM" id="SSF55785">
    <property type="entry name" value="PYP-like sensor domain (PAS domain)"/>
    <property type="match status" value="1"/>
</dbReference>
<dbReference type="PANTHER" id="PTHR43711:SF31">
    <property type="entry name" value="HISTIDINE KINASE"/>
    <property type="match status" value="1"/>
</dbReference>
<dbReference type="InterPro" id="IPR050736">
    <property type="entry name" value="Sensor_HK_Regulatory"/>
</dbReference>
<evidence type="ECO:0000313" key="8">
    <source>
        <dbReference type="EMBL" id="QIA09536.1"/>
    </source>
</evidence>
<protein>
    <recommendedName>
        <fullName evidence="2">histidine kinase</fullName>
        <ecNumber evidence="2">2.7.13.3</ecNumber>
    </recommendedName>
</protein>
<dbReference type="InterPro" id="IPR036097">
    <property type="entry name" value="HisK_dim/P_sf"/>
</dbReference>
<dbReference type="InterPro" id="IPR035965">
    <property type="entry name" value="PAS-like_dom_sf"/>
</dbReference>
<dbReference type="EMBL" id="CP048409">
    <property type="protein sequence ID" value="QIA09536.1"/>
    <property type="molecule type" value="Genomic_DNA"/>
</dbReference>
<dbReference type="Gene3D" id="1.10.287.130">
    <property type="match status" value="1"/>
</dbReference>
<dbReference type="PROSITE" id="PS50109">
    <property type="entry name" value="HIS_KIN"/>
    <property type="match status" value="1"/>
</dbReference>
<evidence type="ECO:0000256" key="4">
    <source>
        <dbReference type="ARBA" id="ARBA00022777"/>
    </source>
</evidence>
<keyword evidence="5" id="KW-0902">Two-component regulatory system</keyword>
<evidence type="ECO:0000256" key="3">
    <source>
        <dbReference type="ARBA" id="ARBA00022679"/>
    </source>
</evidence>
<dbReference type="NCBIfam" id="TIGR00229">
    <property type="entry name" value="sensory_box"/>
    <property type="match status" value="1"/>
</dbReference>
<evidence type="ECO:0000313" key="9">
    <source>
        <dbReference type="Proteomes" id="UP000474630"/>
    </source>
</evidence>
<comment type="catalytic activity">
    <reaction evidence="1">
        <text>ATP + protein L-histidine = ADP + protein N-phospho-L-histidine.</text>
        <dbReference type="EC" id="2.7.13.3"/>
    </reaction>
</comment>
<dbReference type="Pfam" id="PF00512">
    <property type="entry name" value="HisKA"/>
    <property type="match status" value="1"/>
</dbReference>
<dbReference type="PANTHER" id="PTHR43711">
    <property type="entry name" value="TWO-COMPONENT HISTIDINE KINASE"/>
    <property type="match status" value="1"/>
</dbReference>
<dbReference type="CDD" id="cd00082">
    <property type="entry name" value="HisKA"/>
    <property type="match status" value="1"/>
</dbReference>
<dbReference type="Gene3D" id="3.30.450.20">
    <property type="entry name" value="PAS domain"/>
    <property type="match status" value="1"/>
</dbReference>
<dbReference type="EC" id="2.7.13.3" evidence="2"/>
<accession>A0A6C0RHQ3</accession>
<dbReference type="InterPro" id="IPR013655">
    <property type="entry name" value="PAS_fold_3"/>
</dbReference>
<evidence type="ECO:0000259" key="6">
    <source>
        <dbReference type="PROSITE" id="PS50109"/>
    </source>
</evidence>
<dbReference type="PROSITE" id="PS50112">
    <property type="entry name" value="PAS"/>
    <property type="match status" value="1"/>
</dbReference>
<gene>
    <name evidence="8" type="ORF">G0Q07_18285</name>
</gene>
<proteinExistence type="predicted"/>
<dbReference type="GO" id="GO:0000155">
    <property type="term" value="F:phosphorelay sensor kinase activity"/>
    <property type="evidence" value="ECO:0007669"/>
    <property type="project" value="InterPro"/>
</dbReference>
<dbReference type="InterPro" id="IPR005467">
    <property type="entry name" value="His_kinase_dom"/>
</dbReference>
<dbReference type="SMART" id="SM00388">
    <property type="entry name" value="HisKA"/>
    <property type="match status" value="1"/>
</dbReference>
<evidence type="ECO:0000259" key="7">
    <source>
        <dbReference type="PROSITE" id="PS50112"/>
    </source>
</evidence>